<accession>A0A160TL78</accession>
<sequence>MRGAASARAIPQAANPSSTAFAFSRSFRAMSSLTGTRYHDGREK</sequence>
<gene>
    <name evidence="1" type="ORF">MGWOODY_Smn582</name>
</gene>
<name>A0A160TL78_9ZZZZ</name>
<dbReference type="EMBL" id="CZQE01000235">
    <property type="protein sequence ID" value="CUS45281.1"/>
    <property type="molecule type" value="Genomic_DNA"/>
</dbReference>
<protein>
    <submittedName>
        <fullName evidence="1">Uncharacterized protein</fullName>
    </submittedName>
</protein>
<evidence type="ECO:0000313" key="1">
    <source>
        <dbReference type="EMBL" id="CUS45281.1"/>
    </source>
</evidence>
<dbReference type="AlphaFoldDB" id="A0A160TL78"/>
<proteinExistence type="predicted"/>
<reference evidence="1" key="1">
    <citation type="submission" date="2015-10" db="EMBL/GenBank/DDBJ databases">
        <authorList>
            <person name="Gilbert D.G."/>
        </authorList>
    </citation>
    <scope>NUCLEOTIDE SEQUENCE</scope>
</reference>
<organism evidence="1">
    <name type="scientific">hydrothermal vent metagenome</name>
    <dbReference type="NCBI Taxonomy" id="652676"/>
    <lineage>
        <taxon>unclassified sequences</taxon>
        <taxon>metagenomes</taxon>
        <taxon>ecological metagenomes</taxon>
    </lineage>
</organism>